<dbReference type="Pfam" id="PF05694">
    <property type="entry name" value="SBP56"/>
    <property type="match status" value="1"/>
</dbReference>
<reference evidence="4" key="1">
    <citation type="submission" date="2016-11" db="UniProtKB">
        <authorList>
            <consortium name="WormBaseParasite"/>
        </authorList>
    </citation>
    <scope>IDENTIFICATION</scope>
</reference>
<evidence type="ECO:0000313" key="4">
    <source>
        <dbReference type="WBParaSite" id="L893_g30785.t1"/>
    </source>
</evidence>
<sequence>MRGGPSFMQLSLDGRRLYFTNSTYRTWDRQYYPELFKKGSEIYLIRMDYETNDKMELDAKFKVDLGTLSDGPFLGREIRLPNGDCTSDFFS</sequence>
<dbReference type="Proteomes" id="UP000095287">
    <property type="component" value="Unplaced"/>
</dbReference>
<dbReference type="PANTHER" id="PTHR23300">
    <property type="entry name" value="METHANETHIOL OXIDASE"/>
    <property type="match status" value="1"/>
</dbReference>
<keyword evidence="3" id="KW-1185">Reference proteome</keyword>
<comment type="similarity">
    <text evidence="1">Belongs to the selenium-binding protein family.</text>
</comment>
<evidence type="ECO:0000256" key="1">
    <source>
        <dbReference type="ARBA" id="ARBA00005606"/>
    </source>
</evidence>
<accession>A0A1I7ZY66</accession>
<name>A0A1I7ZY66_9BILA</name>
<dbReference type="PANTHER" id="PTHR23300:SF3">
    <property type="entry name" value="SELENIUM-BINDING PROTEIN-RELATED"/>
    <property type="match status" value="1"/>
</dbReference>
<keyword evidence="2" id="KW-0711">Selenium</keyword>
<evidence type="ECO:0000313" key="3">
    <source>
        <dbReference type="Proteomes" id="UP000095287"/>
    </source>
</evidence>
<protein>
    <submittedName>
        <fullName evidence="4">Selenium-binding protein</fullName>
    </submittedName>
</protein>
<proteinExistence type="inferred from homology"/>
<evidence type="ECO:0000256" key="2">
    <source>
        <dbReference type="ARBA" id="ARBA00023266"/>
    </source>
</evidence>
<dbReference type="WBParaSite" id="L893_g30785.t1">
    <property type="protein sequence ID" value="L893_g30785.t1"/>
    <property type="gene ID" value="L893_g30785"/>
</dbReference>
<dbReference type="InterPro" id="IPR008826">
    <property type="entry name" value="Se-bd"/>
</dbReference>
<dbReference type="AlphaFoldDB" id="A0A1I7ZY66"/>
<organism evidence="3 4">
    <name type="scientific">Steinernema glaseri</name>
    <dbReference type="NCBI Taxonomy" id="37863"/>
    <lineage>
        <taxon>Eukaryota</taxon>
        <taxon>Metazoa</taxon>
        <taxon>Ecdysozoa</taxon>
        <taxon>Nematoda</taxon>
        <taxon>Chromadorea</taxon>
        <taxon>Rhabditida</taxon>
        <taxon>Tylenchina</taxon>
        <taxon>Panagrolaimomorpha</taxon>
        <taxon>Strongyloidoidea</taxon>
        <taxon>Steinernematidae</taxon>
        <taxon>Steinernema</taxon>
    </lineage>
</organism>
<dbReference type="GO" id="GO:0008430">
    <property type="term" value="F:selenium binding"/>
    <property type="evidence" value="ECO:0007669"/>
    <property type="project" value="InterPro"/>
</dbReference>